<proteinExistence type="predicted"/>
<evidence type="ECO:0000256" key="1">
    <source>
        <dbReference type="SAM" id="SignalP"/>
    </source>
</evidence>
<dbReference type="OrthoDB" id="43654at2759"/>
<evidence type="ECO:0000313" key="3">
    <source>
        <dbReference type="EMBL" id="KAF2147517.1"/>
    </source>
</evidence>
<protein>
    <submittedName>
        <fullName evidence="3">Glycoside hydrolase family 128 protein</fullName>
    </submittedName>
</protein>
<feature type="domain" description="Asl1-like glycosyl hydrolase catalytic" evidence="2">
    <location>
        <begin position="27"/>
        <end position="275"/>
    </location>
</feature>
<dbReference type="EMBL" id="ML995474">
    <property type="protein sequence ID" value="KAF2147517.1"/>
    <property type="molecule type" value="Genomic_DNA"/>
</dbReference>
<evidence type="ECO:0000313" key="4">
    <source>
        <dbReference type="Proteomes" id="UP000799438"/>
    </source>
</evidence>
<name>A0A6A6BX86_9PEZI</name>
<dbReference type="InterPro" id="IPR017853">
    <property type="entry name" value="GH"/>
</dbReference>
<dbReference type="InterPro" id="IPR024655">
    <property type="entry name" value="Asl1_glyco_hydro_catalytic"/>
</dbReference>
<dbReference type="Pfam" id="PF11790">
    <property type="entry name" value="Glyco_hydro_cc"/>
    <property type="match status" value="1"/>
</dbReference>
<feature type="chain" id="PRO_5025423768" evidence="1">
    <location>
        <begin position="22"/>
        <end position="308"/>
    </location>
</feature>
<dbReference type="PANTHER" id="PTHR34154">
    <property type="entry name" value="ALKALI-SENSITIVE LINKAGE PROTEIN 1"/>
    <property type="match status" value="1"/>
</dbReference>
<dbReference type="GO" id="GO:0016787">
    <property type="term" value="F:hydrolase activity"/>
    <property type="evidence" value="ECO:0007669"/>
    <property type="project" value="UniProtKB-KW"/>
</dbReference>
<feature type="signal peptide" evidence="1">
    <location>
        <begin position="1"/>
        <end position="21"/>
    </location>
</feature>
<keyword evidence="4" id="KW-1185">Reference proteome</keyword>
<reference evidence="3" key="1">
    <citation type="journal article" date="2020" name="Stud. Mycol.">
        <title>101 Dothideomycetes genomes: a test case for predicting lifestyles and emergence of pathogens.</title>
        <authorList>
            <person name="Haridas S."/>
            <person name="Albert R."/>
            <person name="Binder M."/>
            <person name="Bloem J."/>
            <person name="Labutti K."/>
            <person name="Salamov A."/>
            <person name="Andreopoulos B."/>
            <person name="Baker S."/>
            <person name="Barry K."/>
            <person name="Bills G."/>
            <person name="Bluhm B."/>
            <person name="Cannon C."/>
            <person name="Castanera R."/>
            <person name="Culley D."/>
            <person name="Daum C."/>
            <person name="Ezra D."/>
            <person name="Gonzalez J."/>
            <person name="Henrissat B."/>
            <person name="Kuo A."/>
            <person name="Liang C."/>
            <person name="Lipzen A."/>
            <person name="Lutzoni F."/>
            <person name="Magnuson J."/>
            <person name="Mondo S."/>
            <person name="Nolan M."/>
            <person name="Ohm R."/>
            <person name="Pangilinan J."/>
            <person name="Park H.-J."/>
            <person name="Ramirez L."/>
            <person name="Alfaro M."/>
            <person name="Sun H."/>
            <person name="Tritt A."/>
            <person name="Yoshinaga Y."/>
            <person name="Zwiers L.-H."/>
            <person name="Turgeon B."/>
            <person name="Goodwin S."/>
            <person name="Spatafora J."/>
            <person name="Crous P."/>
            <person name="Grigoriev I."/>
        </authorList>
    </citation>
    <scope>NUCLEOTIDE SEQUENCE</scope>
    <source>
        <strain evidence="3">CBS 121167</strain>
    </source>
</reference>
<keyword evidence="1" id="KW-0732">Signal</keyword>
<dbReference type="InterPro" id="IPR053183">
    <property type="entry name" value="ASL1"/>
</dbReference>
<gene>
    <name evidence="3" type="ORF">K452DRAFT_218086</name>
</gene>
<dbReference type="Proteomes" id="UP000799438">
    <property type="component" value="Unassembled WGS sequence"/>
</dbReference>
<evidence type="ECO:0000259" key="2">
    <source>
        <dbReference type="Pfam" id="PF11790"/>
    </source>
</evidence>
<accession>A0A6A6BX86</accession>
<organism evidence="3 4">
    <name type="scientific">Aplosporella prunicola CBS 121167</name>
    <dbReference type="NCBI Taxonomy" id="1176127"/>
    <lineage>
        <taxon>Eukaryota</taxon>
        <taxon>Fungi</taxon>
        <taxon>Dikarya</taxon>
        <taxon>Ascomycota</taxon>
        <taxon>Pezizomycotina</taxon>
        <taxon>Dothideomycetes</taxon>
        <taxon>Dothideomycetes incertae sedis</taxon>
        <taxon>Botryosphaeriales</taxon>
        <taxon>Aplosporellaceae</taxon>
        <taxon>Aplosporella</taxon>
    </lineage>
</organism>
<keyword evidence="3" id="KW-0378">Hydrolase</keyword>
<dbReference type="AlphaFoldDB" id="A0A6A6BX86"/>
<dbReference type="GO" id="GO:0009277">
    <property type="term" value="C:fungal-type cell wall"/>
    <property type="evidence" value="ECO:0007669"/>
    <property type="project" value="TreeGrafter"/>
</dbReference>
<dbReference type="Gene3D" id="3.20.20.80">
    <property type="entry name" value="Glycosidases"/>
    <property type="match status" value="1"/>
</dbReference>
<sequence>MRPTTFVTALAAAALTTPVTATPQRGLIYIPNSAHPTDDTIWTSGSSSLTWYYNYGVTPSASLSSTSLSFIPMLWGDPNPADTSAASAVAAFAASISAQISAGAALTHVLAFNEPDGSSSTGGSGIAPARAAALWQAGVKPLREKGLKVGAPAVTGSPSGLVWLEKFYAACNGGCEPDFLPLHWYGNFEGFASFLGQVGATYPGVELWVTEFAWDHQELGASEAFFNQSTTYMDGLANIARYAYFGSFRTDASNIGPNAAMLSSSGKLTRIGAWYLESGGEASAALPAVRPSLCWVAGLVVAVALTLA</sequence>
<dbReference type="GeneID" id="54293829"/>
<dbReference type="SUPFAM" id="SSF51445">
    <property type="entry name" value="(Trans)glycosidases"/>
    <property type="match status" value="1"/>
</dbReference>
<dbReference type="PANTHER" id="PTHR34154:SF3">
    <property type="entry name" value="ALKALI-SENSITIVE LINKAGE PROTEIN 1"/>
    <property type="match status" value="1"/>
</dbReference>
<dbReference type="RefSeq" id="XP_033403225.1">
    <property type="nucleotide sequence ID" value="XM_033536333.1"/>
</dbReference>
<dbReference type="GO" id="GO:0071966">
    <property type="term" value="P:fungal-type cell wall polysaccharide metabolic process"/>
    <property type="evidence" value="ECO:0007669"/>
    <property type="project" value="TreeGrafter"/>
</dbReference>